<evidence type="ECO:0000259" key="6">
    <source>
        <dbReference type="Pfam" id="PF07731"/>
    </source>
</evidence>
<name>A0A2N5UCB3_9BASI</name>
<feature type="domain" description="Plastocyanin-like" evidence="5">
    <location>
        <begin position="317"/>
        <end position="459"/>
    </location>
</feature>
<dbReference type="EMBL" id="PGCJ01000258">
    <property type="protein sequence ID" value="PLW35390.1"/>
    <property type="molecule type" value="Genomic_DNA"/>
</dbReference>
<dbReference type="InterPro" id="IPR001117">
    <property type="entry name" value="Cu-oxidase_2nd"/>
</dbReference>
<dbReference type="InterPro" id="IPR045087">
    <property type="entry name" value="Cu-oxidase_fam"/>
</dbReference>
<dbReference type="SUPFAM" id="SSF49503">
    <property type="entry name" value="Cupredoxins"/>
    <property type="match status" value="3"/>
</dbReference>
<dbReference type="CDD" id="cd13883">
    <property type="entry name" value="CuRO_2_Diphenol_Ox"/>
    <property type="match status" value="1"/>
</dbReference>
<evidence type="ECO:0008006" key="10">
    <source>
        <dbReference type="Google" id="ProtNLM"/>
    </source>
</evidence>
<dbReference type="Gene3D" id="2.60.40.420">
    <property type="entry name" value="Cupredoxins - blue copper proteins"/>
    <property type="match status" value="3"/>
</dbReference>
<organism evidence="8 9">
    <name type="scientific">Puccinia coronata f. sp. avenae</name>
    <dbReference type="NCBI Taxonomy" id="200324"/>
    <lineage>
        <taxon>Eukaryota</taxon>
        <taxon>Fungi</taxon>
        <taxon>Dikarya</taxon>
        <taxon>Basidiomycota</taxon>
        <taxon>Pucciniomycotina</taxon>
        <taxon>Pucciniomycetes</taxon>
        <taxon>Pucciniales</taxon>
        <taxon>Pucciniaceae</taxon>
        <taxon>Puccinia</taxon>
    </lineage>
</organism>
<dbReference type="GO" id="GO:0005507">
    <property type="term" value="F:copper ion binding"/>
    <property type="evidence" value="ECO:0007669"/>
    <property type="project" value="InterPro"/>
</dbReference>
<dbReference type="InterPro" id="IPR011706">
    <property type="entry name" value="Cu-oxidase_C"/>
</dbReference>
<dbReference type="InterPro" id="IPR011707">
    <property type="entry name" value="Cu-oxidase-like_N"/>
</dbReference>
<keyword evidence="9" id="KW-1185">Reference proteome</keyword>
<dbReference type="STRING" id="200324.A0A2N5UCB3"/>
<dbReference type="PANTHER" id="PTHR11709">
    <property type="entry name" value="MULTI-COPPER OXIDASE"/>
    <property type="match status" value="1"/>
</dbReference>
<evidence type="ECO:0000256" key="3">
    <source>
        <dbReference type="ARBA" id="ARBA00023180"/>
    </source>
</evidence>
<dbReference type="PANTHER" id="PTHR11709:SF414">
    <property type="entry name" value="ADR239WP"/>
    <property type="match status" value="1"/>
</dbReference>
<accession>A0A2N5UCB3</accession>
<gene>
    <name evidence="8" type="ORF">PCANC_18309</name>
</gene>
<dbReference type="InterPro" id="IPR008972">
    <property type="entry name" value="Cupredoxin"/>
</dbReference>
<evidence type="ECO:0000313" key="9">
    <source>
        <dbReference type="Proteomes" id="UP000235388"/>
    </source>
</evidence>
<reference evidence="8 9" key="1">
    <citation type="submission" date="2017-11" db="EMBL/GenBank/DDBJ databases">
        <title>De novo assembly and phasing of dikaryotic genomes from two isolates of Puccinia coronata f. sp. avenae, the causal agent of oat crown rust.</title>
        <authorList>
            <person name="Miller M.E."/>
            <person name="Zhang Y."/>
            <person name="Omidvar V."/>
            <person name="Sperschneider J."/>
            <person name="Schwessinger B."/>
            <person name="Raley C."/>
            <person name="Palmer J.M."/>
            <person name="Garnica D."/>
            <person name="Upadhyaya N."/>
            <person name="Rathjen J."/>
            <person name="Taylor J.M."/>
            <person name="Park R.F."/>
            <person name="Dodds P.N."/>
            <person name="Hirsch C.D."/>
            <person name="Kianian S.F."/>
            <person name="Figueroa M."/>
        </authorList>
    </citation>
    <scope>NUCLEOTIDE SEQUENCE [LARGE SCALE GENOMIC DNA]</scope>
    <source>
        <strain evidence="8">12NC29</strain>
    </source>
</reference>
<evidence type="ECO:0000256" key="1">
    <source>
        <dbReference type="ARBA" id="ARBA00010609"/>
    </source>
</evidence>
<dbReference type="OrthoDB" id="2121828at2759"/>
<dbReference type="GO" id="GO:0016491">
    <property type="term" value="F:oxidoreductase activity"/>
    <property type="evidence" value="ECO:0007669"/>
    <property type="project" value="InterPro"/>
</dbReference>
<feature type="domain" description="Plastocyanin-like" evidence="7">
    <location>
        <begin position="216"/>
        <end position="303"/>
    </location>
</feature>
<keyword evidence="2" id="KW-0186">Copper</keyword>
<evidence type="ECO:0000256" key="4">
    <source>
        <dbReference type="SAM" id="MobiDB-lite"/>
    </source>
</evidence>
<evidence type="ECO:0000259" key="5">
    <source>
        <dbReference type="Pfam" id="PF00394"/>
    </source>
</evidence>
<dbReference type="Pfam" id="PF07731">
    <property type="entry name" value="Cu-oxidase_2"/>
    <property type="match status" value="1"/>
</dbReference>
<dbReference type="AlphaFoldDB" id="A0A2N5UCB3"/>
<dbReference type="Proteomes" id="UP000235388">
    <property type="component" value="Unassembled WGS sequence"/>
</dbReference>
<proteinExistence type="inferred from homology"/>
<evidence type="ECO:0000259" key="7">
    <source>
        <dbReference type="Pfam" id="PF07732"/>
    </source>
</evidence>
<protein>
    <recommendedName>
        <fullName evidence="10">Laccase</fullName>
    </recommendedName>
</protein>
<keyword evidence="3" id="KW-0325">Glycoprotein</keyword>
<dbReference type="Pfam" id="PF07732">
    <property type="entry name" value="Cu-oxidase_3"/>
    <property type="match status" value="1"/>
</dbReference>
<comment type="caution">
    <text evidence="8">The sequence shown here is derived from an EMBL/GenBank/DDBJ whole genome shotgun (WGS) entry which is preliminary data.</text>
</comment>
<dbReference type="Pfam" id="PF00394">
    <property type="entry name" value="Cu-oxidase"/>
    <property type="match status" value="1"/>
</dbReference>
<comment type="similarity">
    <text evidence="1">Belongs to the multicopper oxidase family.</text>
</comment>
<evidence type="ECO:0000313" key="8">
    <source>
        <dbReference type="EMBL" id="PLW35390.1"/>
    </source>
</evidence>
<sequence length="665" mass="72270">MTTNTPAETGLQASIRLRLQMMLILGSGLIEDSSNICGPTCGQLFGPYFNLSVSSSGCAGDLLHGHGGSLTDREDGKSPHRPPSGEKPNVNALLISASEVAKWMPELQEDLRVSLVFAGCQLAPRLDQAQPHHDNLMTNTLILFIIIGVVCRHKVKSPTSLWRISITQSPEAENRRSTLQAPSKPQLLRLSHTTIPNHMRGQFVLRRYLVTSQSNILLFKSDTLNVFVVNRMSAAVTIHWHGIFQRGSPWMDGVTGVTQCPIQPGQNFTYTFDVANQYGTFWYHAHAQNFNADGIAGPMIVHSVNDPLKRGVDFDQDIILLVNDWYHEMSQSVLQQLLSPTGYNNSFAAPSPNSALVNGLGFFDCNNAPAGSPCTTPTRSLSFDIPVRTKTRFRLIGAGSHALFRFSVDEHTLNVTEADSTGVVGPTAIHRVPFHNGERYSVIIDTSRDSIGSTFYLRAVMDTDCFAWLAPGITGKAGTALGIIRIVDPVTPSPTNSNDALPTTQDWSDSLGGACLDLDVSTMRPLVPQDACTNIAFFSTSFGTITFVEGNSSSVSGRFFVNDTTWITRPNRPLLNELLAGGSGTINSSDVSAFMFEQPGCYDIIINNLDAALEHSYHLHGVDGWIVATGRGEVNSTTVSSVQYNTTNPLRKDTQVIGGGSYHVG</sequence>
<feature type="domain" description="Plastocyanin-like" evidence="6">
    <location>
        <begin position="585"/>
        <end position="663"/>
    </location>
</feature>
<feature type="region of interest" description="Disordered" evidence="4">
    <location>
        <begin position="69"/>
        <end position="89"/>
    </location>
</feature>
<evidence type="ECO:0000256" key="2">
    <source>
        <dbReference type="ARBA" id="ARBA00023008"/>
    </source>
</evidence>